<dbReference type="PANTHER" id="PTHR11675">
    <property type="entry name" value="N-ACETYLGALACTOSAMINYLTRANSFERASE"/>
    <property type="match status" value="1"/>
</dbReference>
<feature type="domain" description="Glycosyltransferase 2-like" evidence="2">
    <location>
        <begin position="10"/>
        <end position="171"/>
    </location>
</feature>
<keyword evidence="3" id="KW-0808">Transferase</keyword>
<protein>
    <submittedName>
        <fullName evidence="3">Glycosyl transferase family 2</fullName>
    </submittedName>
</protein>
<organism evidence="3 4">
    <name type="scientific">Brevibacillus choshinensis</name>
    <dbReference type="NCBI Taxonomy" id="54911"/>
    <lineage>
        <taxon>Bacteria</taxon>
        <taxon>Bacillati</taxon>
        <taxon>Bacillota</taxon>
        <taxon>Bacilli</taxon>
        <taxon>Bacillales</taxon>
        <taxon>Paenibacillaceae</taxon>
        <taxon>Brevibacillus</taxon>
    </lineage>
</organism>
<sequence>MSVEQLPLVSIIIPAKNEGENVRNTVTSALQSKTDYPFEIIVVDDGSTDQCCRLIAPKVDGNRVRLITTQGIGAAPARNLGAEHAKGDYLIFCDAHLYFENYWIDQLLQLIRSGVADAVSPGIASTEHPTYVGYGQTLNPRLGISWLRQQTLPTEVAILPGGCLAVSKNVFFDIGGFDRGFRVWGFEDIEISIKLWLFGYKCFVQPAVKVLHLFRKSHPYTVTNEHVYYNMLRMAYSHFNDSRILASKRLIVHSNPMAIDKEVLLHGALAQRIRYHARRKHDDDWFIQKFQIPF</sequence>
<evidence type="ECO:0000313" key="3">
    <source>
        <dbReference type="EMBL" id="KQL48713.1"/>
    </source>
</evidence>
<name>A0ABR5NAZ4_BRECH</name>
<accession>A0ABR5NAZ4</accession>
<dbReference type="EMBL" id="LJJB01000007">
    <property type="protein sequence ID" value="KQL48713.1"/>
    <property type="molecule type" value="Genomic_DNA"/>
</dbReference>
<dbReference type="Proteomes" id="UP000051063">
    <property type="component" value="Unassembled WGS sequence"/>
</dbReference>
<dbReference type="Gene3D" id="3.90.550.10">
    <property type="entry name" value="Spore Coat Polysaccharide Biosynthesis Protein SpsA, Chain A"/>
    <property type="match status" value="1"/>
</dbReference>
<keyword evidence="4" id="KW-1185">Reference proteome</keyword>
<keyword evidence="1" id="KW-1015">Disulfide bond</keyword>
<dbReference type="Pfam" id="PF00535">
    <property type="entry name" value="Glycos_transf_2"/>
    <property type="match status" value="1"/>
</dbReference>
<dbReference type="PANTHER" id="PTHR11675:SF126">
    <property type="entry name" value="RICIN B LECTIN DOMAIN-CONTAINING PROTEIN"/>
    <property type="match status" value="1"/>
</dbReference>
<dbReference type="InterPro" id="IPR029044">
    <property type="entry name" value="Nucleotide-diphossugar_trans"/>
</dbReference>
<gene>
    <name evidence="3" type="ORF">AN963_02625</name>
</gene>
<dbReference type="InterPro" id="IPR001173">
    <property type="entry name" value="Glyco_trans_2-like"/>
</dbReference>
<dbReference type="GO" id="GO:0016740">
    <property type="term" value="F:transferase activity"/>
    <property type="evidence" value="ECO:0007669"/>
    <property type="project" value="UniProtKB-KW"/>
</dbReference>
<evidence type="ECO:0000256" key="1">
    <source>
        <dbReference type="ARBA" id="ARBA00023157"/>
    </source>
</evidence>
<evidence type="ECO:0000313" key="4">
    <source>
        <dbReference type="Proteomes" id="UP000051063"/>
    </source>
</evidence>
<reference evidence="3 4" key="1">
    <citation type="submission" date="2015-09" db="EMBL/GenBank/DDBJ databases">
        <title>Genome sequencing project for genomic taxonomy and phylogenomics of Bacillus-like bacteria.</title>
        <authorList>
            <person name="Liu B."/>
            <person name="Wang J."/>
            <person name="Zhu Y."/>
            <person name="Liu G."/>
            <person name="Chen Q."/>
            <person name="Chen Z."/>
            <person name="Lan J."/>
            <person name="Che J."/>
            <person name="Ge C."/>
            <person name="Shi H."/>
            <person name="Pan Z."/>
            <person name="Liu X."/>
        </authorList>
    </citation>
    <scope>NUCLEOTIDE SEQUENCE [LARGE SCALE GENOMIC DNA]</scope>
    <source>
        <strain evidence="3 4">DSM 8552</strain>
    </source>
</reference>
<evidence type="ECO:0000259" key="2">
    <source>
        <dbReference type="Pfam" id="PF00535"/>
    </source>
</evidence>
<comment type="caution">
    <text evidence="3">The sequence shown here is derived from an EMBL/GenBank/DDBJ whole genome shotgun (WGS) entry which is preliminary data.</text>
</comment>
<dbReference type="SUPFAM" id="SSF53448">
    <property type="entry name" value="Nucleotide-diphospho-sugar transferases"/>
    <property type="match status" value="1"/>
</dbReference>
<proteinExistence type="predicted"/>
<dbReference type="RefSeq" id="WP_055743004.1">
    <property type="nucleotide sequence ID" value="NZ_LJJB01000007.1"/>
</dbReference>